<dbReference type="AlphaFoldDB" id="A0A7K1FLA7"/>
<evidence type="ECO:0000256" key="1">
    <source>
        <dbReference type="SAM" id="Phobius"/>
    </source>
</evidence>
<keyword evidence="1" id="KW-0812">Transmembrane</keyword>
<dbReference type="Proteomes" id="UP000460221">
    <property type="component" value="Unassembled WGS sequence"/>
</dbReference>
<feature type="transmembrane region" description="Helical" evidence="1">
    <location>
        <begin position="47"/>
        <end position="67"/>
    </location>
</feature>
<protein>
    <recommendedName>
        <fullName evidence="4">PH domain-containing protein</fullName>
    </recommendedName>
</protein>
<gene>
    <name evidence="2" type="ORF">GIS00_13155</name>
</gene>
<feature type="transmembrane region" description="Helical" evidence="1">
    <location>
        <begin position="182"/>
        <end position="203"/>
    </location>
</feature>
<accession>A0A7K1FLA7</accession>
<feature type="transmembrane region" description="Helical" evidence="1">
    <location>
        <begin position="21"/>
        <end position="41"/>
    </location>
</feature>
<organism evidence="2 3">
    <name type="scientific">Nakamurella alba</name>
    <dbReference type="NCBI Taxonomy" id="2665158"/>
    <lineage>
        <taxon>Bacteria</taxon>
        <taxon>Bacillati</taxon>
        <taxon>Actinomycetota</taxon>
        <taxon>Actinomycetes</taxon>
        <taxon>Nakamurellales</taxon>
        <taxon>Nakamurellaceae</taxon>
        <taxon>Nakamurella</taxon>
    </lineage>
</organism>
<evidence type="ECO:0008006" key="4">
    <source>
        <dbReference type="Google" id="ProtNLM"/>
    </source>
</evidence>
<comment type="caution">
    <text evidence="2">The sequence shown here is derived from an EMBL/GenBank/DDBJ whole genome shotgun (WGS) entry which is preliminary data.</text>
</comment>
<evidence type="ECO:0000313" key="2">
    <source>
        <dbReference type="EMBL" id="MTD14888.1"/>
    </source>
</evidence>
<dbReference type="EMBL" id="WLYK01000005">
    <property type="protein sequence ID" value="MTD14888.1"/>
    <property type="molecule type" value="Genomic_DNA"/>
</dbReference>
<sequence length="204" mass="21619">MSVLPRPQLRVRVTAARYLSRLGVDLAPLALLAGYLGYAVAQDDMPPFTLALVPVVTLVVAAFLLVIRPVSVTVDGEIVRVRRLLGPAIRFRRDDVALSVRAPSVSCTQGPARSVLSFADRRGRALLRLDNRVFTADDLGVLALAIGGGPGSRHELVDGPCTVAELVQGRQWAAAWGLRHPYVTGAVLGLAAFALVVVTGLLVG</sequence>
<dbReference type="RefSeq" id="WP_154768888.1">
    <property type="nucleotide sequence ID" value="NZ_WLYK01000005.1"/>
</dbReference>
<evidence type="ECO:0000313" key="3">
    <source>
        <dbReference type="Proteomes" id="UP000460221"/>
    </source>
</evidence>
<keyword evidence="3" id="KW-1185">Reference proteome</keyword>
<name>A0A7K1FLA7_9ACTN</name>
<proteinExistence type="predicted"/>
<reference evidence="2 3" key="1">
    <citation type="submission" date="2019-11" db="EMBL/GenBank/DDBJ databases">
        <authorList>
            <person name="Jiang L.-Q."/>
        </authorList>
    </citation>
    <scope>NUCLEOTIDE SEQUENCE [LARGE SCALE GENOMIC DNA]</scope>
    <source>
        <strain evidence="2 3">YIM 132087</strain>
    </source>
</reference>
<keyword evidence="1" id="KW-1133">Transmembrane helix</keyword>
<keyword evidence="1" id="KW-0472">Membrane</keyword>